<dbReference type="Proteomes" id="UP000807306">
    <property type="component" value="Unassembled WGS sequence"/>
</dbReference>
<reference evidence="2" key="1">
    <citation type="submission" date="2020-11" db="EMBL/GenBank/DDBJ databases">
        <authorList>
            <consortium name="DOE Joint Genome Institute"/>
            <person name="Ahrendt S."/>
            <person name="Riley R."/>
            <person name="Andreopoulos W."/>
            <person name="Labutti K."/>
            <person name="Pangilinan J."/>
            <person name="Ruiz-Duenas F.J."/>
            <person name="Barrasa J.M."/>
            <person name="Sanchez-Garcia M."/>
            <person name="Camarero S."/>
            <person name="Miyauchi S."/>
            <person name="Serrano A."/>
            <person name="Linde D."/>
            <person name="Babiker R."/>
            <person name="Drula E."/>
            <person name="Ayuso-Fernandez I."/>
            <person name="Pacheco R."/>
            <person name="Padilla G."/>
            <person name="Ferreira P."/>
            <person name="Barriuso J."/>
            <person name="Kellner H."/>
            <person name="Castanera R."/>
            <person name="Alfaro M."/>
            <person name="Ramirez L."/>
            <person name="Pisabarro A.G."/>
            <person name="Kuo A."/>
            <person name="Tritt A."/>
            <person name="Lipzen A."/>
            <person name="He G."/>
            <person name="Yan M."/>
            <person name="Ng V."/>
            <person name="Cullen D."/>
            <person name="Martin F."/>
            <person name="Rosso M.-N."/>
            <person name="Henrissat B."/>
            <person name="Hibbett D."/>
            <person name="Martinez A.T."/>
            <person name="Grigoriev I.V."/>
        </authorList>
    </citation>
    <scope>NUCLEOTIDE SEQUENCE</scope>
    <source>
        <strain evidence="2">CBS 506.95</strain>
    </source>
</reference>
<evidence type="ECO:0000256" key="1">
    <source>
        <dbReference type="SAM" id="MobiDB-lite"/>
    </source>
</evidence>
<keyword evidence="3" id="KW-1185">Reference proteome</keyword>
<accession>A0A9P6EH46</accession>
<dbReference type="AlphaFoldDB" id="A0A9P6EH46"/>
<comment type="caution">
    <text evidence="2">The sequence shown here is derived from an EMBL/GenBank/DDBJ whole genome shotgun (WGS) entry which is preliminary data.</text>
</comment>
<evidence type="ECO:0000313" key="2">
    <source>
        <dbReference type="EMBL" id="KAF9528884.1"/>
    </source>
</evidence>
<proteinExistence type="predicted"/>
<name>A0A9P6EH46_9AGAR</name>
<protein>
    <submittedName>
        <fullName evidence="2">Uncharacterized protein</fullName>
    </submittedName>
</protein>
<sequence length="340" mass="36995">MPHEIEILAARKLFTRFMTPQPARVVLMTLTQVSVSDSTSNHTQPQERRAATMAVIDRDVGTKTGARFSLVDKRIPSELKQALKTISAYSREAVDGEYNASGLNEAIERLFGVDWEKRVEVEEEWQEGPVAGEQRAENEFEDEARLDAAALTLASRDIAPPNSAGIPNSFSPSSINDAYPAPPLQIPFSLPPNVWGIPPPGVPCLDGLYTIPPPGMIEAYAQSSQHPCCSCFASPSIWGWGNPYFNNGYEEEVVLSEEPSSYVEHGDACAGEGERVGDAEAAKNEERLGETSEEQGSAVYQPENGMPEKVKVGRKNRGYTGPGVDGRLLVDVFGKRATAL</sequence>
<organism evidence="2 3">
    <name type="scientific">Crepidotus variabilis</name>
    <dbReference type="NCBI Taxonomy" id="179855"/>
    <lineage>
        <taxon>Eukaryota</taxon>
        <taxon>Fungi</taxon>
        <taxon>Dikarya</taxon>
        <taxon>Basidiomycota</taxon>
        <taxon>Agaricomycotina</taxon>
        <taxon>Agaricomycetes</taxon>
        <taxon>Agaricomycetidae</taxon>
        <taxon>Agaricales</taxon>
        <taxon>Agaricineae</taxon>
        <taxon>Crepidotaceae</taxon>
        <taxon>Crepidotus</taxon>
    </lineage>
</organism>
<evidence type="ECO:0000313" key="3">
    <source>
        <dbReference type="Proteomes" id="UP000807306"/>
    </source>
</evidence>
<feature type="region of interest" description="Disordered" evidence="1">
    <location>
        <begin position="285"/>
        <end position="318"/>
    </location>
</feature>
<gene>
    <name evidence="2" type="ORF">CPB83DRAFT_853372</name>
</gene>
<dbReference type="EMBL" id="MU157849">
    <property type="protein sequence ID" value="KAF9528884.1"/>
    <property type="molecule type" value="Genomic_DNA"/>
</dbReference>